<evidence type="ECO:0000256" key="1">
    <source>
        <dbReference type="ARBA" id="ARBA00010603"/>
    </source>
</evidence>
<evidence type="ECO:0000313" key="6">
    <source>
        <dbReference type="Proteomes" id="UP000095280"/>
    </source>
</evidence>
<dbReference type="Proteomes" id="UP000095280">
    <property type="component" value="Unplaced"/>
</dbReference>
<comment type="similarity">
    <text evidence="1">Belongs to the dymeclin family.</text>
</comment>
<dbReference type="PANTHER" id="PTHR12895">
    <property type="entry name" value="DYMECLIN"/>
    <property type="match status" value="1"/>
</dbReference>
<evidence type="ECO:0000256" key="4">
    <source>
        <dbReference type="ARBA" id="ARBA00023288"/>
    </source>
</evidence>
<dbReference type="Pfam" id="PF09742">
    <property type="entry name" value="Dymeclin"/>
    <property type="match status" value="1"/>
</dbReference>
<evidence type="ECO:0000313" key="7">
    <source>
        <dbReference type="WBParaSite" id="maker-uti_cns_0002762-snap-gene-0.7-mRNA-1"/>
    </source>
</evidence>
<name>A0A1I8GQT1_9PLAT</name>
<proteinExistence type="inferred from homology"/>
<evidence type="ECO:0000256" key="5">
    <source>
        <dbReference type="SAM" id="MobiDB-lite"/>
    </source>
</evidence>
<dbReference type="InterPro" id="IPR019142">
    <property type="entry name" value="Dymeclin"/>
</dbReference>
<evidence type="ECO:0000256" key="2">
    <source>
        <dbReference type="ARBA" id="ARBA00015736"/>
    </source>
</evidence>
<feature type="compositionally biased region" description="Low complexity" evidence="5">
    <location>
        <begin position="171"/>
        <end position="183"/>
    </location>
</feature>
<keyword evidence="4" id="KW-0449">Lipoprotein</keyword>
<accession>A0A1I8GQT1</accession>
<feature type="compositionally biased region" description="Low complexity" evidence="5">
    <location>
        <begin position="190"/>
        <end position="200"/>
    </location>
</feature>
<evidence type="ECO:0000256" key="3">
    <source>
        <dbReference type="ARBA" id="ARBA00022707"/>
    </source>
</evidence>
<sequence length="735" mass="79264">MGSNVSTLSELTGPVRNPLLERFCSAEPLAAVADLDETEAFWTNLLSHQLCPPVTSRASRDFDESLALPYLAHLAVNNRTSGNLNALLRRIIKLTDELDDAVLQPLADRQRRSRHLSQLGAALFMARCCIKYLLESENERSLLEHMEFCPVEYDNQDNDDNASVIEKKSSSSDSSPDVSQNSSDNEDNAESSSAAPSSVAADSGTTIEDYVESLIKLVILLPVDEEAFPALLEAINSLLVLLSLRMYHGCKSSAQLAFYQILCAGRCAPYARRLTATLVQRFVAAPPAPDRLVASAPQAPSQVYNAAASLATGLWYMVTLGYGSGSGGTSAASTVSKTDEPTRAELKRNLLSRQSLLLCLALALSPGYSSNEDELDTPYRDALLECDAKLLGNYAGLLGAIATNLPQDEALLLLYLLLHPAGSHALRNHLASAGANNPQLLASLTLPLLQCIHSANTEPQSHRLYMAMINLLMLTEQPDLCRAMHTAPLPGGASPAWLTERQLGPQGTLGSLLVVVLARCVQLNLHKLGRGGGGGYLPSNCMAALANQSTQARSLHPYACQKLLGLLTLIATRIEKLEQQKSTTPQQSPDELAALEAASRSILEVVNGTLSRVSLAANPHLVYTMLHQRAALFNKRLLQNRTELAELAANLLTVSQHFAAAVARDSAAGSAAAQQQQQAADGGELAALPPPSQLSEARIMQVISSSCASFKRERLRQFPEPRFKYVEEAKPDDFF</sequence>
<keyword evidence="6" id="KW-1185">Reference proteome</keyword>
<protein>
    <recommendedName>
        <fullName evidence="2">Dymeclin</fullName>
    </recommendedName>
</protein>
<dbReference type="GO" id="GO:0007030">
    <property type="term" value="P:Golgi organization"/>
    <property type="evidence" value="ECO:0007669"/>
    <property type="project" value="TreeGrafter"/>
</dbReference>
<reference evidence="7" key="1">
    <citation type="submission" date="2016-11" db="UniProtKB">
        <authorList>
            <consortium name="WormBaseParasite"/>
        </authorList>
    </citation>
    <scope>IDENTIFICATION</scope>
</reference>
<dbReference type="PANTHER" id="PTHR12895:SF9">
    <property type="entry name" value="DYMECLIN"/>
    <property type="match status" value="1"/>
</dbReference>
<dbReference type="AlphaFoldDB" id="A0A1I8GQT1"/>
<keyword evidence="3" id="KW-0519">Myristate</keyword>
<dbReference type="GO" id="GO:0005794">
    <property type="term" value="C:Golgi apparatus"/>
    <property type="evidence" value="ECO:0007669"/>
    <property type="project" value="TreeGrafter"/>
</dbReference>
<dbReference type="WBParaSite" id="maker-uti_cns_0002762-snap-gene-0.7-mRNA-1">
    <property type="protein sequence ID" value="maker-uti_cns_0002762-snap-gene-0.7-mRNA-1"/>
    <property type="gene ID" value="maker-uti_cns_0002762-snap-gene-0.7"/>
</dbReference>
<feature type="region of interest" description="Disordered" evidence="5">
    <location>
        <begin position="159"/>
        <end position="200"/>
    </location>
</feature>
<organism evidence="6 7">
    <name type="scientific">Macrostomum lignano</name>
    <dbReference type="NCBI Taxonomy" id="282301"/>
    <lineage>
        <taxon>Eukaryota</taxon>
        <taxon>Metazoa</taxon>
        <taxon>Spiralia</taxon>
        <taxon>Lophotrochozoa</taxon>
        <taxon>Platyhelminthes</taxon>
        <taxon>Rhabditophora</taxon>
        <taxon>Macrostomorpha</taxon>
        <taxon>Macrostomida</taxon>
        <taxon>Macrostomidae</taxon>
        <taxon>Macrostomum</taxon>
    </lineage>
</organism>